<sequence length="186" mass="20834">MEKNVDTVSNSSFPELFIKNALRFELKRHTKIERLLQRVDLELQKDGTDSGGARQLLFHAIGDGCERCISCVEVLKKRLASQGQQIFQWNALSTCESSQEHLENEQRQASLSILISRDPFPSDALHSLSQQHSGQHSPSFAAASDGQQTNNQQRKAKKFVGSGATMKRAKTGNNKWKRPAKRATTK</sequence>
<feature type="compositionally biased region" description="Basic residues" evidence="1">
    <location>
        <begin position="167"/>
        <end position="186"/>
    </location>
</feature>
<dbReference type="AlphaFoldDB" id="A0A183C1Z6"/>
<dbReference type="Proteomes" id="UP000050741">
    <property type="component" value="Unassembled WGS sequence"/>
</dbReference>
<protein>
    <submittedName>
        <fullName evidence="3">Alba domain-containing protein</fullName>
    </submittedName>
</protein>
<evidence type="ECO:0000313" key="2">
    <source>
        <dbReference type="Proteomes" id="UP000050741"/>
    </source>
</evidence>
<dbReference type="GO" id="GO:0003676">
    <property type="term" value="F:nucleic acid binding"/>
    <property type="evidence" value="ECO:0007669"/>
    <property type="project" value="InterPro"/>
</dbReference>
<name>A0A183C1Z6_GLOPA</name>
<feature type="region of interest" description="Disordered" evidence="1">
    <location>
        <begin position="124"/>
        <end position="186"/>
    </location>
</feature>
<dbReference type="InterPro" id="IPR036882">
    <property type="entry name" value="Alba-like_dom_sf"/>
</dbReference>
<evidence type="ECO:0000256" key="1">
    <source>
        <dbReference type="SAM" id="MobiDB-lite"/>
    </source>
</evidence>
<proteinExistence type="predicted"/>
<reference evidence="3" key="3">
    <citation type="submission" date="2016-06" db="UniProtKB">
        <authorList>
            <consortium name="WormBaseParasite"/>
        </authorList>
    </citation>
    <scope>IDENTIFICATION</scope>
</reference>
<dbReference type="SUPFAM" id="SSF82704">
    <property type="entry name" value="AlbA-like"/>
    <property type="match status" value="1"/>
</dbReference>
<organism evidence="2 3">
    <name type="scientific">Globodera pallida</name>
    <name type="common">Potato cyst nematode worm</name>
    <name type="synonym">Heterodera pallida</name>
    <dbReference type="NCBI Taxonomy" id="36090"/>
    <lineage>
        <taxon>Eukaryota</taxon>
        <taxon>Metazoa</taxon>
        <taxon>Ecdysozoa</taxon>
        <taxon>Nematoda</taxon>
        <taxon>Chromadorea</taxon>
        <taxon>Rhabditida</taxon>
        <taxon>Tylenchina</taxon>
        <taxon>Tylenchomorpha</taxon>
        <taxon>Tylenchoidea</taxon>
        <taxon>Heteroderidae</taxon>
        <taxon>Heteroderinae</taxon>
        <taxon>Globodera</taxon>
    </lineage>
</organism>
<dbReference type="WBParaSite" id="GPLIN_000689000">
    <property type="protein sequence ID" value="GPLIN_000689000"/>
    <property type="gene ID" value="GPLIN_000689000"/>
</dbReference>
<evidence type="ECO:0000313" key="3">
    <source>
        <dbReference type="WBParaSite" id="GPLIN_000689000"/>
    </source>
</evidence>
<reference evidence="2" key="1">
    <citation type="submission" date="2013-12" db="EMBL/GenBank/DDBJ databases">
        <authorList>
            <person name="Aslett M."/>
        </authorList>
    </citation>
    <scope>NUCLEOTIDE SEQUENCE [LARGE SCALE GENOMIC DNA]</scope>
    <source>
        <strain evidence="2">Lindley</strain>
    </source>
</reference>
<feature type="compositionally biased region" description="Low complexity" evidence="1">
    <location>
        <begin position="126"/>
        <end position="139"/>
    </location>
</feature>
<keyword evidence="2" id="KW-1185">Reference proteome</keyword>
<accession>A0A183C1Z6</accession>
<reference evidence="2" key="2">
    <citation type="submission" date="2014-05" db="EMBL/GenBank/DDBJ databases">
        <title>The genome and life-stage specific transcriptomes of Globodera pallida elucidate key aspects of plant parasitism by a cyst nematode.</title>
        <authorList>
            <person name="Cotton J.A."/>
            <person name="Lilley C.J."/>
            <person name="Jones L.M."/>
            <person name="Kikuchi T."/>
            <person name="Reid A.J."/>
            <person name="Thorpe P."/>
            <person name="Tsai I.J."/>
            <person name="Beasley H."/>
            <person name="Blok V."/>
            <person name="Cock P.J.A."/>
            <person name="Van den Akker S.E."/>
            <person name="Holroyd N."/>
            <person name="Hunt M."/>
            <person name="Mantelin S."/>
            <person name="Naghra H."/>
            <person name="Pain A."/>
            <person name="Palomares-Rius J.E."/>
            <person name="Zarowiecki M."/>
            <person name="Berriman M."/>
            <person name="Jones J.T."/>
            <person name="Urwin P.E."/>
        </authorList>
    </citation>
    <scope>NUCLEOTIDE SEQUENCE [LARGE SCALE GENOMIC DNA]</scope>
    <source>
        <strain evidence="2">Lindley</strain>
    </source>
</reference>